<name>A0A2S9VFY8_9ALTE</name>
<comment type="caution">
    <text evidence="1">The sequence shown here is derived from an EMBL/GenBank/DDBJ whole genome shotgun (WGS) entry which is preliminary data.</text>
</comment>
<protein>
    <submittedName>
        <fullName evidence="1">Uncharacterized protein</fullName>
    </submittedName>
</protein>
<proteinExistence type="predicted"/>
<sequence length="129" mass="14589">MEISFLCTKHADWVYSHPLEAVNFLARDEFQGTTLFYDGEYRECIPYLGCAFDITAILLEVEEGQNRQLLEKVFVLSTLICDAYGALGLVDYQVAMQRRVADLITAVSYQEAAAQQAMTAFSDFSISRH</sequence>
<evidence type="ECO:0000313" key="1">
    <source>
        <dbReference type="EMBL" id="PRO75378.1"/>
    </source>
</evidence>
<dbReference type="EMBL" id="PVNP01000012">
    <property type="protein sequence ID" value="PRO75378.1"/>
    <property type="molecule type" value="Genomic_DNA"/>
</dbReference>
<gene>
    <name evidence="1" type="ORF">C6Y40_01460</name>
</gene>
<evidence type="ECO:0000313" key="2">
    <source>
        <dbReference type="Proteomes" id="UP000238949"/>
    </source>
</evidence>
<dbReference type="Proteomes" id="UP000238949">
    <property type="component" value="Unassembled WGS sequence"/>
</dbReference>
<dbReference type="AlphaFoldDB" id="A0A2S9VFY8"/>
<accession>A0A2S9VFY8</accession>
<dbReference type="RefSeq" id="WP_105932991.1">
    <property type="nucleotide sequence ID" value="NZ_PVNP01000012.1"/>
</dbReference>
<reference evidence="2" key="1">
    <citation type="journal article" date="2020" name="Int. J. Syst. Evol. Microbiol.">
        <title>Alteromonas alba sp. nov., a marine bacterium isolated from the seawater of the West Pacific Ocean.</title>
        <authorList>
            <person name="Sun C."/>
            <person name="Wu Y.-H."/>
            <person name="Xamxidin M."/>
            <person name="Cheng H."/>
            <person name="Xu X.-W."/>
        </authorList>
    </citation>
    <scope>NUCLEOTIDE SEQUENCE [LARGE SCALE GENOMIC DNA]</scope>
    <source>
        <strain evidence="2">190</strain>
    </source>
</reference>
<keyword evidence="2" id="KW-1185">Reference proteome</keyword>
<organism evidence="1 2">
    <name type="scientific">Alteromonas alba</name>
    <dbReference type="NCBI Taxonomy" id="2079529"/>
    <lineage>
        <taxon>Bacteria</taxon>
        <taxon>Pseudomonadati</taxon>
        <taxon>Pseudomonadota</taxon>
        <taxon>Gammaproteobacteria</taxon>
        <taxon>Alteromonadales</taxon>
        <taxon>Alteromonadaceae</taxon>
        <taxon>Alteromonas/Salinimonas group</taxon>
        <taxon>Alteromonas</taxon>
    </lineage>
</organism>
<dbReference type="OrthoDB" id="5733587at2"/>